<dbReference type="Proteomes" id="UP000886689">
    <property type="component" value="Unassembled WGS sequence"/>
</dbReference>
<evidence type="ECO:0000313" key="1">
    <source>
        <dbReference type="EMBL" id="MBK8523935.1"/>
    </source>
</evidence>
<dbReference type="EMBL" id="JADJUC010000005">
    <property type="protein sequence ID" value="MBK8523935.1"/>
    <property type="molecule type" value="Genomic_DNA"/>
</dbReference>
<accession>A0A9D7PQB3</accession>
<dbReference type="AlphaFoldDB" id="A0A9D7PQB3"/>
<sequence length="144" mass="15014">MSCRSFSNSFALQRRQRGVSIITAIFLLLLFAALAAYMVSMTNTADVTSAQDVQGERAYHAAQAGLEWGAYQVLVPAGASCAASTVLPAPVGDFTVTVTCAASGPFAEAGDTFSVYRLTSLARNAAAVGSAAYVEREVYGSVSR</sequence>
<gene>
    <name evidence="1" type="ORF">IPL58_07295</name>
</gene>
<reference evidence="1" key="1">
    <citation type="submission" date="2020-10" db="EMBL/GenBank/DDBJ databases">
        <title>Connecting structure to function with the recovery of over 1000 high-quality activated sludge metagenome-assembled genomes encoding full-length rRNA genes using long-read sequencing.</title>
        <authorList>
            <person name="Singleton C.M."/>
            <person name="Petriglieri F."/>
            <person name="Kristensen J.M."/>
            <person name="Kirkegaard R.H."/>
            <person name="Michaelsen T.Y."/>
            <person name="Andersen M.H."/>
            <person name="Karst S.M."/>
            <person name="Dueholm M.S."/>
            <person name="Nielsen P.H."/>
            <person name="Albertsen M."/>
        </authorList>
    </citation>
    <scope>NUCLEOTIDE SEQUENCE</scope>
    <source>
        <strain evidence="1">Hirt_18-Q3-R61-65_BATAC.395</strain>
    </source>
</reference>
<evidence type="ECO:0000313" key="2">
    <source>
        <dbReference type="Proteomes" id="UP000886689"/>
    </source>
</evidence>
<comment type="caution">
    <text evidence="1">The sequence shown here is derived from an EMBL/GenBank/DDBJ whole genome shotgun (WGS) entry which is preliminary data.</text>
</comment>
<evidence type="ECO:0008006" key="3">
    <source>
        <dbReference type="Google" id="ProtNLM"/>
    </source>
</evidence>
<proteinExistence type="predicted"/>
<protein>
    <recommendedName>
        <fullName evidence="3">MSHA biogenesis protein MshP</fullName>
    </recommendedName>
</protein>
<organism evidence="1 2">
    <name type="scientific">Candidatus Proximibacter danicus</name>
    <dbReference type="NCBI Taxonomy" id="2954365"/>
    <lineage>
        <taxon>Bacteria</taxon>
        <taxon>Pseudomonadati</taxon>
        <taxon>Pseudomonadota</taxon>
        <taxon>Betaproteobacteria</taxon>
        <taxon>Candidatus Proximibacter</taxon>
    </lineage>
</organism>
<name>A0A9D7PQB3_9PROT</name>